<dbReference type="InParanoid" id="I1BQE2"/>
<protein>
    <submittedName>
        <fullName evidence="1">Uncharacterized protein</fullName>
    </submittedName>
</protein>
<dbReference type="EMBL" id="CH476733">
    <property type="protein sequence ID" value="EIE78422.1"/>
    <property type="molecule type" value="Genomic_DNA"/>
</dbReference>
<dbReference type="VEuPathDB" id="FungiDB:RO3G_03126"/>
<proteinExistence type="predicted"/>
<reference evidence="1 2" key="1">
    <citation type="journal article" date="2009" name="PLoS Genet.">
        <title>Genomic analysis of the basal lineage fungus Rhizopus oryzae reveals a whole-genome duplication.</title>
        <authorList>
            <person name="Ma L.-J."/>
            <person name="Ibrahim A.S."/>
            <person name="Skory C."/>
            <person name="Grabherr M.G."/>
            <person name="Burger G."/>
            <person name="Butler M."/>
            <person name="Elias M."/>
            <person name="Idnurm A."/>
            <person name="Lang B.F."/>
            <person name="Sone T."/>
            <person name="Abe A."/>
            <person name="Calvo S.E."/>
            <person name="Corrochano L.M."/>
            <person name="Engels R."/>
            <person name="Fu J."/>
            <person name="Hansberg W."/>
            <person name="Kim J.-M."/>
            <person name="Kodira C.D."/>
            <person name="Koehrsen M.J."/>
            <person name="Liu B."/>
            <person name="Miranda-Saavedra D."/>
            <person name="O'Leary S."/>
            <person name="Ortiz-Castellanos L."/>
            <person name="Poulter R."/>
            <person name="Rodriguez-Romero J."/>
            <person name="Ruiz-Herrera J."/>
            <person name="Shen Y.-Q."/>
            <person name="Zeng Q."/>
            <person name="Galagan J."/>
            <person name="Birren B.W."/>
            <person name="Cuomo C.A."/>
            <person name="Wickes B.L."/>
        </authorList>
    </citation>
    <scope>NUCLEOTIDE SEQUENCE [LARGE SCALE GENOMIC DNA]</scope>
    <source>
        <strain evidence="2">RA 99-880 / ATCC MYA-4621 / FGSC 9543 / NRRL 43880</strain>
    </source>
</reference>
<keyword evidence="2" id="KW-1185">Reference proteome</keyword>
<sequence>MAADTHMEGFNSYEEQAVGIHTCLMSVMRMKFKVDEAAIEVDEEIVEDVEIGERNKEQNEVENQRKSAENCKSCTDTLVVDFIKLIVDMVPVKFTSSKKGIITSTAY</sequence>
<gene>
    <name evidence="1" type="ORF">RO3G_03126</name>
</gene>
<name>I1BQE2_RHIO9</name>
<dbReference type="GeneID" id="93610098"/>
<dbReference type="RefSeq" id="XP_067513818.1">
    <property type="nucleotide sequence ID" value="XM_067657717.1"/>
</dbReference>
<organism evidence="1 2">
    <name type="scientific">Rhizopus delemar (strain RA 99-880 / ATCC MYA-4621 / FGSC 9543 / NRRL 43880)</name>
    <name type="common">Mucormycosis agent</name>
    <name type="synonym">Rhizopus arrhizus var. delemar</name>
    <dbReference type="NCBI Taxonomy" id="246409"/>
    <lineage>
        <taxon>Eukaryota</taxon>
        <taxon>Fungi</taxon>
        <taxon>Fungi incertae sedis</taxon>
        <taxon>Mucoromycota</taxon>
        <taxon>Mucoromycotina</taxon>
        <taxon>Mucoromycetes</taxon>
        <taxon>Mucorales</taxon>
        <taxon>Mucorineae</taxon>
        <taxon>Rhizopodaceae</taxon>
        <taxon>Rhizopus</taxon>
    </lineage>
</organism>
<dbReference type="Proteomes" id="UP000009138">
    <property type="component" value="Unassembled WGS sequence"/>
</dbReference>
<dbReference type="AlphaFoldDB" id="I1BQE2"/>
<evidence type="ECO:0000313" key="1">
    <source>
        <dbReference type="EMBL" id="EIE78422.1"/>
    </source>
</evidence>
<dbReference type="OMA" id="CRTYTTS"/>
<accession>I1BQE2</accession>
<evidence type="ECO:0000313" key="2">
    <source>
        <dbReference type="Proteomes" id="UP000009138"/>
    </source>
</evidence>